<dbReference type="Pfam" id="PF20459">
    <property type="entry name" value="DUF6712"/>
    <property type="match status" value="1"/>
</dbReference>
<gene>
    <name evidence="1" type="ORF">UFOVP528_50</name>
</gene>
<organism evidence="1">
    <name type="scientific">uncultured Caudovirales phage</name>
    <dbReference type="NCBI Taxonomy" id="2100421"/>
    <lineage>
        <taxon>Viruses</taxon>
        <taxon>Duplodnaviria</taxon>
        <taxon>Heunggongvirae</taxon>
        <taxon>Uroviricota</taxon>
        <taxon>Caudoviricetes</taxon>
        <taxon>Peduoviridae</taxon>
        <taxon>Maltschvirus</taxon>
        <taxon>Maltschvirus maltsch</taxon>
    </lineage>
</organism>
<name>A0A6J5MW41_9CAUD</name>
<dbReference type="InterPro" id="IPR046558">
    <property type="entry name" value="DUF6712"/>
</dbReference>
<accession>A0A6J5MW41</accession>
<evidence type="ECO:0000313" key="1">
    <source>
        <dbReference type="EMBL" id="CAB4149150.1"/>
    </source>
</evidence>
<protein>
    <submittedName>
        <fullName evidence="1">Uncharacterized protein</fullName>
    </submittedName>
</protein>
<dbReference type="EMBL" id="LR796508">
    <property type="protein sequence ID" value="CAB4149150.1"/>
    <property type="molecule type" value="Genomic_DNA"/>
</dbReference>
<proteinExistence type="predicted"/>
<sequence>MSNFVYLISTTYLKDNSPINENVDDKLLKSAIKEAQEIYIRDVVGSGIYNELQTQAFSGTLTTANTTLLDSYIAPCLKYYTLTESMLPMTFKMLNKTLGTRTSDNTQPVTIDEMTLVERRYRDKAEYYANRLREFLQANSTIYPLFFNPGSTIDTIRPHNTQIFGGIYLPPNYDEEFRYYDFPKGEGKNQK</sequence>
<reference evidence="1" key="1">
    <citation type="submission" date="2020-04" db="EMBL/GenBank/DDBJ databases">
        <authorList>
            <person name="Chiriac C."/>
            <person name="Salcher M."/>
            <person name="Ghai R."/>
            <person name="Kavagutti S V."/>
        </authorList>
    </citation>
    <scope>NUCLEOTIDE SEQUENCE</scope>
</reference>